<feature type="domain" description="PPIase cyclophilin-type" evidence="4">
    <location>
        <begin position="32"/>
        <end position="184"/>
    </location>
</feature>
<reference evidence="5 6" key="1">
    <citation type="submission" date="2018-11" db="EMBL/GenBank/DDBJ databases">
        <title>Flavobacterium sp. nov., YIM 102701-2 draft genome.</title>
        <authorList>
            <person name="Li G."/>
            <person name="Jiang Y."/>
        </authorList>
    </citation>
    <scope>NUCLEOTIDE SEQUENCE [LARGE SCALE GENOMIC DNA]</scope>
    <source>
        <strain evidence="5 6">YIM 102701-2</strain>
    </source>
</reference>
<keyword evidence="2" id="KW-0697">Rotamase</keyword>
<dbReference type="PANTHER" id="PTHR45625:SF4">
    <property type="entry name" value="PEPTIDYLPROLYL ISOMERASE DOMAIN AND WD REPEAT-CONTAINING PROTEIN 1"/>
    <property type="match status" value="1"/>
</dbReference>
<dbReference type="SUPFAM" id="SSF50891">
    <property type="entry name" value="Cyclophilin-like"/>
    <property type="match status" value="1"/>
</dbReference>
<dbReference type="EMBL" id="RQVQ01000003">
    <property type="protein sequence ID" value="RRJ92814.1"/>
    <property type="molecule type" value="Genomic_DNA"/>
</dbReference>
<name>A0A3P3WDV3_9FLAO</name>
<evidence type="ECO:0000256" key="1">
    <source>
        <dbReference type="ARBA" id="ARBA00013194"/>
    </source>
</evidence>
<accession>A0A3P3WDV3</accession>
<dbReference type="Pfam" id="PF00160">
    <property type="entry name" value="Pro_isomerase"/>
    <property type="match status" value="1"/>
</dbReference>
<dbReference type="InterPro" id="IPR002130">
    <property type="entry name" value="Cyclophilin-type_PPIase_dom"/>
</dbReference>
<dbReference type="AlphaFoldDB" id="A0A3P3WDV3"/>
<evidence type="ECO:0000256" key="3">
    <source>
        <dbReference type="ARBA" id="ARBA00023235"/>
    </source>
</evidence>
<dbReference type="PANTHER" id="PTHR45625">
    <property type="entry name" value="PEPTIDYL-PROLYL CIS-TRANS ISOMERASE-RELATED"/>
    <property type="match status" value="1"/>
</dbReference>
<dbReference type="InterPro" id="IPR044666">
    <property type="entry name" value="Cyclophilin_A-like"/>
</dbReference>
<keyword evidence="3 5" id="KW-0413">Isomerase</keyword>
<dbReference type="GO" id="GO:0003755">
    <property type="term" value="F:peptidyl-prolyl cis-trans isomerase activity"/>
    <property type="evidence" value="ECO:0007669"/>
    <property type="project" value="UniProtKB-KW"/>
</dbReference>
<dbReference type="EC" id="5.2.1.8" evidence="1"/>
<proteinExistence type="predicted"/>
<comment type="caution">
    <text evidence="5">The sequence shown here is derived from an EMBL/GenBank/DDBJ whole genome shotgun (WGS) entry which is preliminary data.</text>
</comment>
<dbReference type="Proteomes" id="UP000275719">
    <property type="component" value="Unassembled WGS sequence"/>
</dbReference>
<dbReference type="Gene3D" id="2.40.100.10">
    <property type="entry name" value="Cyclophilin-like"/>
    <property type="match status" value="1"/>
</dbReference>
<protein>
    <recommendedName>
        <fullName evidence="1">peptidylprolyl isomerase</fullName>
        <ecNumber evidence="1">5.2.1.8</ecNumber>
    </recommendedName>
</protein>
<gene>
    <name evidence="5" type="ORF">EG240_02020</name>
</gene>
<evidence type="ECO:0000256" key="2">
    <source>
        <dbReference type="ARBA" id="ARBA00023110"/>
    </source>
</evidence>
<dbReference type="RefSeq" id="WP_125016885.1">
    <property type="nucleotide sequence ID" value="NZ_RQVQ01000003.1"/>
</dbReference>
<organism evidence="5 6">
    <name type="scientific">Paenimyroides tangerinum</name>
    <dbReference type="NCBI Taxonomy" id="2488728"/>
    <lineage>
        <taxon>Bacteria</taxon>
        <taxon>Pseudomonadati</taxon>
        <taxon>Bacteroidota</taxon>
        <taxon>Flavobacteriia</taxon>
        <taxon>Flavobacteriales</taxon>
        <taxon>Flavobacteriaceae</taxon>
        <taxon>Paenimyroides</taxon>
    </lineage>
</organism>
<dbReference type="InterPro" id="IPR029000">
    <property type="entry name" value="Cyclophilin-like_dom_sf"/>
</dbReference>
<keyword evidence="6" id="KW-1185">Reference proteome</keyword>
<dbReference type="OrthoDB" id="9807797at2"/>
<sequence length="184" mass="21132">MKRSYIIVLFFLIPLSISAQSYQLLFETSYGNFKVVLYDFTPKHRDLVLTAIKEDVYQGAFFNRIIENFVVQGGEHDDEIAKREVNLPLVKRKRLLPEFDLRAFHKLGALGAGRDENIDKASFLNQIYFVVGKPVTMEDLQKLQNQKGIKFTDEQIQAYLTQGGLPRLDGDYTVFGEVIEGFDD</sequence>
<evidence type="ECO:0000259" key="4">
    <source>
        <dbReference type="PROSITE" id="PS50072"/>
    </source>
</evidence>
<dbReference type="PROSITE" id="PS50072">
    <property type="entry name" value="CSA_PPIASE_2"/>
    <property type="match status" value="1"/>
</dbReference>
<evidence type="ECO:0000313" key="5">
    <source>
        <dbReference type="EMBL" id="RRJ92814.1"/>
    </source>
</evidence>
<evidence type="ECO:0000313" key="6">
    <source>
        <dbReference type="Proteomes" id="UP000275719"/>
    </source>
</evidence>